<organism evidence="1 2">
    <name type="scientific">Tenacibaculum soleae</name>
    <dbReference type="NCBI Taxonomy" id="447689"/>
    <lineage>
        <taxon>Bacteria</taxon>
        <taxon>Pseudomonadati</taxon>
        <taxon>Bacteroidota</taxon>
        <taxon>Flavobacteriia</taxon>
        <taxon>Flavobacteriales</taxon>
        <taxon>Flavobacteriaceae</taxon>
        <taxon>Tenacibaculum</taxon>
    </lineage>
</organism>
<proteinExistence type="predicted"/>
<gene>
    <name evidence="1" type="ORF">BA195_08015</name>
</gene>
<dbReference type="AlphaFoldDB" id="A0A1B9XZ74"/>
<evidence type="ECO:0000313" key="1">
    <source>
        <dbReference type="EMBL" id="OCK42843.1"/>
    </source>
</evidence>
<comment type="caution">
    <text evidence="1">The sequence shown here is derived from an EMBL/GenBank/DDBJ whole genome shotgun (WGS) entry which is preliminary data.</text>
</comment>
<name>A0A1B9XZ74_9FLAO</name>
<accession>A0A1B9XZ74</accession>
<dbReference type="EMBL" id="MAKX01000002">
    <property type="protein sequence ID" value="OCK42843.1"/>
    <property type="molecule type" value="Genomic_DNA"/>
</dbReference>
<evidence type="ECO:0000313" key="2">
    <source>
        <dbReference type="Proteomes" id="UP000093186"/>
    </source>
</evidence>
<evidence type="ECO:0008006" key="3">
    <source>
        <dbReference type="Google" id="ProtNLM"/>
    </source>
</evidence>
<reference evidence="1 2" key="1">
    <citation type="submission" date="2016-06" db="EMBL/GenBank/DDBJ databases">
        <title>Draft Genome Sequence of Tenacibaculum soleae UCD-KL19.</title>
        <authorList>
            <person name="Eisen J.A."/>
            <person name="Coil D.A."/>
            <person name="Lujan K.M."/>
        </authorList>
    </citation>
    <scope>NUCLEOTIDE SEQUENCE [LARGE SCALE GENOMIC DNA]</scope>
    <source>
        <strain evidence="1 2">UCD-KL19</strain>
    </source>
</reference>
<keyword evidence="2" id="KW-1185">Reference proteome</keyword>
<dbReference type="OrthoDB" id="2599194at2"/>
<dbReference type="STRING" id="447689.BA195_08015"/>
<dbReference type="Proteomes" id="UP000093186">
    <property type="component" value="Unassembled WGS sequence"/>
</dbReference>
<dbReference type="RefSeq" id="WP_068704276.1">
    <property type="nucleotide sequence ID" value="NZ_MAKX01000002.1"/>
</dbReference>
<protein>
    <recommendedName>
        <fullName evidence="3">DUF1569 domain-containing protein</fullName>
    </recommendedName>
</protein>
<sequence length="150" mass="17541">MKNIFNKEITNEVINRIKQLTPASQPSWGKMGVAEMLAHCCVAYEMIYTSKHPRPNGFVRMMLKIFVKKAVVNEVPFTKNGRTAPQFIITDEREFEVEKKRLIDFIIKTQELGEQYFDGKESHSFGKLSTKEWNNSFYKHLEHHLTQFGV</sequence>